<organism evidence="4 5">
    <name type="scientific">Candidatus Ghiorseimicrobium undicola</name>
    <dbReference type="NCBI Taxonomy" id="1974746"/>
    <lineage>
        <taxon>Bacteria</taxon>
        <taxon>Pseudomonadati</taxon>
        <taxon>Candidatus Omnitrophota</taxon>
        <taxon>Candidatus Ghiorseimicrobium</taxon>
    </lineage>
</organism>
<dbReference type="InterPro" id="IPR006261">
    <property type="entry name" value="dGTPase"/>
</dbReference>
<evidence type="ECO:0000256" key="2">
    <source>
        <dbReference type="HAMAP-Rule" id="MF_01212"/>
    </source>
</evidence>
<comment type="similarity">
    <text evidence="2">Belongs to the dGTPase family. Type 2 subfamily.</text>
</comment>
<dbReference type="NCBIfam" id="TIGR01353">
    <property type="entry name" value="dGTP_triPase"/>
    <property type="match status" value="1"/>
</dbReference>
<evidence type="ECO:0000259" key="3">
    <source>
        <dbReference type="PROSITE" id="PS51831"/>
    </source>
</evidence>
<dbReference type="SUPFAM" id="SSF109604">
    <property type="entry name" value="HD-domain/PDEase-like"/>
    <property type="match status" value="1"/>
</dbReference>
<evidence type="ECO:0000313" key="5">
    <source>
        <dbReference type="Proteomes" id="UP000229641"/>
    </source>
</evidence>
<dbReference type="InterPro" id="IPR023023">
    <property type="entry name" value="dNTPase_2"/>
</dbReference>
<dbReference type="GO" id="GO:0016793">
    <property type="term" value="F:triphosphoric monoester hydrolase activity"/>
    <property type="evidence" value="ECO:0007669"/>
    <property type="project" value="InterPro"/>
</dbReference>
<dbReference type="Proteomes" id="UP000229641">
    <property type="component" value="Unassembled WGS sequence"/>
</dbReference>
<proteinExistence type="inferred from homology"/>
<gene>
    <name evidence="4" type="ORF">COV72_00205</name>
</gene>
<dbReference type="PROSITE" id="PS51831">
    <property type="entry name" value="HD"/>
    <property type="match status" value="1"/>
</dbReference>
<name>A0A2H0M001_9BACT</name>
<dbReference type="PANTHER" id="PTHR35795">
    <property type="entry name" value="SLR1885 PROTEIN"/>
    <property type="match status" value="1"/>
</dbReference>
<dbReference type="InterPro" id="IPR051094">
    <property type="entry name" value="Diverse_Catalytic_Enzymes"/>
</dbReference>
<dbReference type="HAMAP" id="MF_01212">
    <property type="entry name" value="dGTPase_type2"/>
    <property type="match status" value="1"/>
</dbReference>
<reference evidence="4 5" key="1">
    <citation type="submission" date="2017-09" db="EMBL/GenBank/DDBJ databases">
        <title>Depth-based differentiation of microbial function through sediment-hosted aquifers and enrichment of novel symbionts in the deep terrestrial subsurface.</title>
        <authorList>
            <person name="Probst A.J."/>
            <person name="Ladd B."/>
            <person name="Jarett J.K."/>
            <person name="Geller-Mcgrath D.E."/>
            <person name="Sieber C.M."/>
            <person name="Emerson J.B."/>
            <person name="Anantharaman K."/>
            <person name="Thomas B.C."/>
            <person name="Malmstrom R."/>
            <person name="Stieglmeier M."/>
            <person name="Klingl A."/>
            <person name="Woyke T."/>
            <person name="Ryan C.M."/>
            <person name="Banfield J.F."/>
        </authorList>
    </citation>
    <scope>NUCLEOTIDE SEQUENCE [LARGE SCALE GENOMIC DNA]</scope>
    <source>
        <strain evidence="4">CG11_big_fil_rev_8_21_14_0_20_42_13</strain>
    </source>
</reference>
<dbReference type="AlphaFoldDB" id="A0A2H0M001"/>
<dbReference type="InterPro" id="IPR003607">
    <property type="entry name" value="HD/PDEase_dom"/>
</dbReference>
<dbReference type="FunFam" id="1.10.3210.10:FF:000024">
    <property type="entry name" value="Deoxyguanosinetriphosphate triphosphohydrolase-like protein"/>
    <property type="match status" value="1"/>
</dbReference>
<dbReference type="InterPro" id="IPR006674">
    <property type="entry name" value="HD_domain"/>
</dbReference>
<dbReference type="InterPro" id="IPR026875">
    <property type="entry name" value="PHydrolase_assoc_dom"/>
</dbReference>
<comment type="caution">
    <text evidence="4">The sequence shown here is derived from an EMBL/GenBank/DDBJ whole genome shotgun (WGS) entry which is preliminary data.</text>
</comment>
<sequence>MLTRKEIERYEDIYLAPYAAKSRYSRGRKYEEAEHPYRSCYQRDRDRIIHSAAFRSLEYKTQVFVNHEGDYYRTRLTHTLEVAQIARTIAAALRLNESLVEAIALAHDLGHTPFGHAGEEALSELMRNHGGFDHNLHGLRVVDILEKRYPDFKGLNLTWEVREGIVKHSTIFDKRQRVKGMDPDIQPTLETQIVDIADEIAYDNHDLDDGLTSGLLNEKDLKNISLWDETCGNIRKKYQKLDDTQQKYQIIKSLINTQVTDIITESEKKLKRLNLKTIEQVRKLKYKVISFSDRLQVKRSPLRKFLLQNLYRNYRVVRMSYKAKRFIKELFNIYLLKPEQLPDAFRKNNGKGPLRRILCDYIAGMTDRYALNEYKKLFDPYEKV</sequence>
<dbReference type="NCBIfam" id="NF002326">
    <property type="entry name" value="PRK01286.1-1"/>
    <property type="match status" value="1"/>
</dbReference>
<evidence type="ECO:0000256" key="1">
    <source>
        <dbReference type="ARBA" id="ARBA00022801"/>
    </source>
</evidence>
<feature type="domain" description="HD" evidence="3">
    <location>
        <begin position="75"/>
        <end position="203"/>
    </location>
</feature>
<dbReference type="SMART" id="SM00471">
    <property type="entry name" value="HDc"/>
    <property type="match status" value="1"/>
</dbReference>
<dbReference type="Pfam" id="PF01966">
    <property type="entry name" value="HD"/>
    <property type="match status" value="1"/>
</dbReference>
<evidence type="ECO:0000313" key="4">
    <source>
        <dbReference type="EMBL" id="PIQ89968.1"/>
    </source>
</evidence>
<dbReference type="EMBL" id="PCWA01000007">
    <property type="protein sequence ID" value="PIQ89968.1"/>
    <property type="molecule type" value="Genomic_DNA"/>
</dbReference>
<keyword evidence="1 2" id="KW-0378">Hydrolase</keyword>
<dbReference type="Gene3D" id="1.10.3210.10">
    <property type="entry name" value="Hypothetical protein af1432"/>
    <property type="match status" value="1"/>
</dbReference>
<dbReference type="Pfam" id="PF13286">
    <property type="entry name" value="HD_assoc"/>
    <property type="match status" value="1"/>
</dbReference>
<protein>
    <recommendedName>
        <fullName evidence="2">Deoxyguanosinetriphosphate triphosphohydrolase-like protein</fullName>
    </recommendedName>
</protein>
<accession>A0A2H0M001</accession>
<dbReference type="CDD" id="cd00077">
    <property type="entry name" value="HDc"/>
    <property type="match status" value="1"/>
</dbReference>
<dbReference type="PANTHER" id="PTHR35795:SF1">
    <property type="entry name" value="BIS(5'-NUCLEOSYL)-TETRAPHOSPHATASE, SYMMETRICAL"/>
    <property type="match status" value="1"/>
</dbReference>